<dbReference type="Proteomes" id="UP000190744">
    <property type="component" value="Unassembled WGS sequence"/>
</dbReference>
<feature type="compositionally biased region" description="Basic residues" evidence="1">
    <location>
        <begin position="23"/>
        <end position="34"/>
    </location>
</feature>
<evidence type="ECO:0000313" key="4">
    <source>
        <dbReference type="Proteomes" id="UP000190744"/>
    </source>
</evidence>
<dbReference type="Gene3D" id="1.50.10.100">
    <property type="entry name" value="Chondroitin AC/alginate lyase"/>
    <property type="match status" value="1"/>
</dbReference>
<evidence type="ECO:0000256" key="1">
    <source>
        <dbReference type="SAM" id="MobiDB-lite"/>
    </source>
</evidence>
<evidence type="ECO:0000313" key="3">
    <source>
        <dbReference type="EMBL" id="OOQ83636.1"/>
    </source>
</evidence>
<dbReference type="InterPro" id="IPR008929">
    <property type="entry name" value="Chondroitin_lyas"/>
</dbReference>
<feature type="compositionally biased region" description="Low complexity" evidence="1">
    <location>
        <begin position="60"/>
        <end position="82"/>
    </location>
</feature>
<proteinExistence type="predicted"/>
<dbReference type="EMBL" id="LJBN01000194">
    <property type="protein sequence ID" value="OOQ83636.1"/>
    <property type="molecule type" value="Genomic_DNA"/>
</dbReference>
<keyword evidence="2" id="KW-0732">Signal</keyword>
<comment type="caution">
    <text evidence="3">The sequence shown here is derived from an EMBL/GenBank/DDBJ whole genome shotgun (WGS) entry which is preliminary data.</text>
</comment>
<feature type="region of interest" description="Disordered" evidence="1">
    <location>
        <begin position="60"/>
        <end position="88"/>
    </location>
</feature>
<dbReference type="AlphaFoldDB" id="A0A1S9RE21"/>
<name>A0A1S9RE21_PENBI</name>
<accession>A0A1S9RE21</accession>
<feature type="region of interest" description="Disordered" evidence="1">
    <location>
        <begin position="20"/>
        <end position="39"/>
    </location>
</feature>
<feature type="signal peptide" evidence="2">
    <location>
        <begin position="1"/>
        <end position="20"/>
    </location>
</feature>
<gene>
    <name evidence="3" type="ORF">PEBR_35819</name>
</gene>
<protein>
    <submittedName>
        <fullName evidence="3">Secreted protein</fullName>
    </submittedName>
</protein>
<feature type="chain" id="PRO_5013227402" evidence="2">
    <location>
        <begin position="21"/>
        <end position="442"/>
    </location>
</feature>
<evidence type="ECO:0000256" key="2">
    <source>
        <dbReference type="SAM" id="SignalP"/>
    </source>
</evidence>
<organism evidence="3 4">
    <name type="scientific">Penicillium brasilianum</name>
    <dbReference type="NCBI Taxonomy" id="104259"/>
    <lineage>
        <taxon>Eukaryota</taxon>
        <taxon>Fungi</taxon>
        <taxon>Dikarya</taxon>
        <taxon>Ascomycota</taxon>
        <taxon>Pezizomycotina</taxon>
        <taxon>Eurotiomycetes</taxon>
        <taxon>Eurotiomycetidae</taxon>
        <taxon>Eurotiales</taxon>
        <taxon>Aspergillaceae</taxon>
        <taxon>Penicillium</taxon>
    </lineage>
</organism>
<reference evidence="4" key="1">
    <citation type="submission" date="2015-09" db="EMBL/GenBank/DDBJ databases">
        <authorList>
            <person name="Fill T.P."/>
            <person name="Baretta J.F."/>
            <person name="de Almeida L.G."/>
            <person name="Rocha M."/>
            <person name="de Souza D.H."/>
            <person name="Malavazi I."/>
            <person name="Cerdeira L.T."/>
            <person name="Hong H."/>
            <person name="Samborskyy M."/>
            <person name="de Vasconcelos A.T."/>
            <person name="Leadlay P."/>
            <person name="Rodrigues-Filho E."/>
        </authorList>
    </citation>
    <scope>NUCLEOTIDE SEQUENCE [LARGE SCALE GENOMIC DNA]</scope>
    <source>
        <strain evidence="4">LaBioMMi 136</strain>
    </source>
</reference>
<dbReference type="SUPFAM" id="SSF48230">
    <property type="entry name" value="Chondroitin AC/alginate lyase"/>
    <property type="match status" value="1"/>
</dbReference>
<sequence length="442" mass="48300">MKLIVLPSIALAAFSSSVQASHPHFRPNGHHHHAQHGDTSPIQTTATAVTSMTTVSSSSISLRSTTTKLPTPASAPVSTPSTRVDSRDGTSNFVHPGIFISSAQMSNFSSNVASSTEPWAEAYKQMMNHKYACRTTPTPYPTVSSDASCDDELDDALTAYLNALAWVVTNTKSYAERAITFMDGWAGTIQSHEGSNAPLQSGWAASVWTRAAEIIRYTDAGWTNSSIVAFEDMLRDVYLPEVIVGSDYNGNWELVMMEAALGISVFIENTTSYDLAMEKFLARTAAYVYLTSDGDLPNAGDISTEEKLIAYWYDQDTFVDGLSQETCRDFGHVGYGLASISHVLETSRIQGNDMYEEDAGKRLRYALEFHSKYENGATVPDWLCGGEVSLGIAQTTEPGLNAFSYRLGYAMNETQLYTEGHRPENTNGVFVGWETLTHAENA</sequence>